<keyword evidence="3" id="KW-1185">Reference proteome</keyword>
<dbReference type="eggNOG" id="ENOG502SD9J">
    <property type="taxonomic scope" value="Eukaryota"/>
</dbReference>
<evidence type="ECO:0000259" key="1">
    <source>
        <dbReference type="Pfam" id="PF11929"/>
    </source>
</evidence>
<organism evidence="2 3">
    <name type="scientific">Trichomonas vaginalis (strain ATCC PRA-98 / G3)</name>
    <dbReference type="NCBI Taxonomy" id="412133"/>
    <lineage>
        <taxon>Eukaryota</taxon>
        <taxon>Metamonada</taxon>
        <taxon>Parabasalia</taxon>
        <taxon>Trichomonadida</taxon>
        <taxon>Trichomonadidae</taxon>
        <taxon>Trichomonas</taxon>
    </lineage>
</organism>
<reference evidence="2" key="1">
    <citation type="submission" date="2006-10" db="EMBL/GenBank/DDBJ databases">
        <authorList>
            <person name="Amadeo P."/>
            <person name="Zhao Q."/>
            <person name="Wortman J."/>
            <person name="Fraser-Liggett C."/>
            <person name="Carlton J."/>
        </authorList>
    </citation>
    <scope>NUCLEOTIDE SEQUENCE</scope>
    <source>
        <strain evidence="2">G3</strain>
    </source>
</reference>
<dbReference type="PANTHER" id="PTHR24182:SF13">
    <property type="entry name" value="LD18443P"/>
    <property type="match status" value="1"/>
</dbReference>
<gene>
    <name evidence="2" type="ORF">TVAG_107760</name>
</gene>
<dbReference type="InterPro" id="IPR020683">
    <property type="entry name" value="DUF3447"/>
</dbReference>
<evidence type="ECO:0000313" key="3">
    <source>
        <dbReference type="Proteomes" id="UP000001542"/>
    </source>
</evidence>
<evidence type="ECO:0000313" key="2">
    <source>
        <dbReference type="EMBL" id="EAY01517.1"/>
    </source>
</evidence>
<dbReference type="SMR" id="A2F0S2"/>
<accession>A2F0S2</accession>
<dbReference type="AlphaFoldDB" id="A2F0S2"/>
<dbReference type="EMBL" id="DS113565">
    <property type="protein sequence ID" value="EAY01517.1"/>
    <property type="molecule type" value="Genomic_DNA"/>
</dbReference>
<dbReference type="Pfam" id="PF11929">
    <property type="entry name" value="DUF3447"/>
    <property type="match status" value="1"/>
</dbReference>
<dbReference type="Proteomes" id="UP000001542">
    <property type="component" value="Unassembled WGS sequence"/>
</dbReference>
<dbReference type="OrthoDB" id="341259at2759"/>
<dbReference type="PANTHER" id="PTHR24182">
    <property type="entry name" value="ANKYRIN REPEAT AND SOCS BOX CONTAINING 4"/>
    <property type="match status" value="1"/>
</dbReference>
<proteinExistence type="predicted"/>
<reference evidence="2" key="2">
    <citation type="journal article" date="2007" name="Science">
        <title>Draft genome sequence of the sexually transmitted pathogen Trichomonas vaginalis.</title>
        <authorList>
            <person name="Carlton J.M."/>
            <person name="Hirt R.P."/>
            <person name="Silva J.C."/>
            <person name="Delcher A.L."/>
            <person name="Schatz M."/>
            <person name="Zhao Q."/>
            <person name="Wortman J.R."/>
            <person name="Bidwell S.L."/>
            <person name="Alsmark U.C.M."/>
            <person name="Besteiro S."/>
            <person name="Sicheritz-Ponten T."/>
            <person name="Noel C.J."/>
            <person name="Dacks J.B."/>
            <person name="Foster P.G."/>
            <person name="Simillion C."/>
            <person name="Van de Peer Y."/>
            <person name="Miranda-Saavedra D."/>
            <person name="Barton G.J."/>
            <person name="Westrop G.D."/>
            <person name="Mueller S."/>
            <person name="Dessi D."/>
            <person name="Fiori P.L."/>
            <person name="Ren Q."/>
            <person name="Paulsen I."/>
            <person name="Zhang H."/>
            <person name="Bastida-Corcuera F.D."/>
            <person name="Simoes-Barbosa A."/>
            <person name="Brown M.T."/>
            <person name="Hayes R.D."/>
            <person name="Mukherjee M."/>
            <person name="Okumura C.Y."/>
            <person name="Schneider R."/>
            <person name="Smith A.J."/>
            <person name="Vanacova S."/>
            <person name="Villalvazo M."/>
            <person name="Haas B.J."/>
            <person name="Pertea M."/>
            <person name="Feldblyum T.V."/>
            <person name="Utterback T.R."/>
            <person name="Shu C.L."/>
            <person name="Osoegawa K."/>
            <person name="de Jong P.J."/>
            <person name="Hrdy I."/>
            <person name="Horvathova L."/>
            <person name="Zubacova Z."/>
            <person name="Dolezal P."/>
            <person name="Malik S.B."/>
            <person name="Logsdon J.M. Jr."/>
            <person name="Henze K."/>
            <person name="Gupta A."/>
            <person name="Wang C.C."/>
            <person name="Dunne R.L."/>
            <person name="Upcroft J.A."/>
            <person name="Upcroft P."/>
            <person name="White O."/>
            <person name="Salzberg S.L."/>
            <person name="Tang P."/>
            <person name="Chiu C.-H."/>
            <person name="Lee Y.-S."/>
            <person name="Embley T.M."/>
            <person name="Coombs G.H."/>
            <person name="Mottram J.C."/>
            <person name="Tachezy J."/>
            <person name="Fraser-Liggett C.M."/>
            <person name="Johnson P.J."/>
        </authorList>
    </citation>
    <scope>NUCLEOTIDE SEQUENCE [LARGE SCALE GENOMIC DNA]</scope>
    <source>
        <strain evidence="2">G3</strain>
    </source>
</reference>
<name>A2F0S2_TRIV3</name>
<feature type="domain" description="DUF3447" evidence="1">
    <location>
        <begin position="191"/>
        <end position="266"/>
    </location>
</feature>
<dbReference type="InterPro" id="IPR036770">
    <property type="entry name" value="Ankyrin_rpt-contain_sf"/>
</dbReference>
<dbReference type="VEuPathDB" id="TrichDB:TVAGG3_0244300"/>
<dbReference type="SUPFAM" id="SSF48403">
    <property type="entry name" value="Ankyrin repeat"/>
    <property type="match status" value="1"/>
</dbReference>
<dbReference type="VEuPathDB" id="TrichDB:TVAG_107760"/>
<sequence length="309" mass="36297">MSESSKMNFHELMSLYKEYNDTFEALYTPRTNNEEMLDKICNDIKINLINTKYFEPSDILKILGSLQKYNNRYDESYWYIFKKIYEEFRPDHINGIPFVFDYRVYKEYGIWLNQRNQKLSGKLKIVKPSAIIQAIMNDDIVTFKSFTEREDFDKNDVLDAPIIFEKTNLSLLEACCYYGATKCFSLLREKFDLEITKRCLKLSILNGNYGLVKECLKVVEPDDDCMENAIISHNIALVTFLMIEYELTINLYYCGLYNSLQAFFVYLDQTNDIKKCFIYSPSFNILSLCQYFLDHGANIGCPKVCLAQT</sequence>
<dbReference type="InParanoid" id="A2F0S2"/>
<protein>
    <recommendedName>
        <fullName evidence="1">DUF3447 domain-containing protein</fullName>
    </recommendedName>
</protein>